<dbReference type="InterPro" id="IPR052715">
    <property type="entry name" value="RAYT_transposase"/>
</dbReference>
<dbReference type="InterPro" id="IPR036515">
    <property type="entry name" value="Transposase_17_sf"/>
</dbReference>
<dbReference type="RefSeq" id="WP_377523421.1">
    <property type="nucleotide sequence ID" value="NZ_JBHTLD010000028.1"/>
</dbReference>
<accession>A0ABW3SNT8</accession>
<dbReference type="PANTHER" id="PTHR36966:SF1">
    <property type="entry name" value="REP-ASSOCIATED TYROSINE TRANSPOSASE"/>
    <property type="match status" value="1"/>
</dbReference>
<feature type="domain" description="Transposase IS200-like" evidence="1">
    <location>
        <begin position="16"/>
        <end position="139"/>
    </location>
</feature>
<reference evidence="3" key="1">
    <citation type="journal article" date="2019" name="Int. J. Syst. Evol. Microbiol.">
        <title>The Global Catalogue of Microorganisms (GCM) 10K type strain sequencing project: providing services to taxonomists for standard genome sequencing and annotation.</title>
        <authorList>
            <consortium name="The Broad Institute Genomics Platform"/>
            <consortium name="The Broad Institute Genome Sequencing Center for Infectious Disease"/>
            <person name="Wu L."/>
            <person name="Ma J."/>
        </authorList>
    </citation>
    <scope>NUCLEOTIDE SEQUENCE [LARGE SCALE GENOMIC DNA]</scope>
    <source>
        <strain evidence="3">JCM 31319</strain>
    </source>
</reference>
<organism evidence="2 3">
    <name type="scientific">Pontibacter rugosus</name>
    <dbReference type="NCBI Taxonomy" id="1745966"/>
    <lineage>
        <taxon>Bacteria</taxon>
        <taxon>Pseudomonadati</taxon>
        <taxon>Bacteroidota</taxon>
        <taxon>Cytophagia</taxon>
        <taxon>Cytophagales</taxon>
        <taxon>Hymenobacteraceae</taxon>
        <taxon>Pontibacter</taxon>
    </lineage>
</organism>
<sequence length="155" mass="18129">MQNIASTLSADEPLTESLYAKKTQNIASLRFSDIGGIANQYWQDIPKHFPFVELDMFVVMPNHVHGILFINKLEHEEWKPNKFGPQSQNLASIVRGYKAGVKKYATLHQLDFGWQSRYYDRVIRSEKELQNIRQYIFNNPAKWEAEKNNPENLLM</sequence>
<evidence type="ECO:0000313" key="2">
    <source>
        <dbReference type="EMBL" id="MFD1185591.1"/>
    </source>
</evidence>
<comment type="caution">
    <text evidence="2">The sequence shown here is derived from an EMBL/GenBank/DDBJ whole genome shotgun (WGS) entry which is preliminary data.</text>
</comment>
<dbReference type="InterPro" id="IPR002686">
    <property type="entry name" value="Transposase_17"/>
</dbReference>
<keyword evidence="3" id="KW-1185">Reference proteome</keyword>
<dbReference type="SUPFAM" id="SSF143422">
    <property type="entry name" value="Transposase IS200-like"/>
    <property type="match status" value="1"/>
</dbReference>
<dbReference type="SMART" id="SM01321">
    <property type="entry name" value="Y1_Tnp"/>
    <property type="match status" value="1"/>
</dbReference>
<name>A0ABW3SNT8_9BACT</name>
<evidence type="ECO:0000259" key="1">
    <source>
        <dbReference type="SMART" id="SM01321"/>
    </source>
</evidence>
<dbReference type="PANTHER" id="PTHR36966">
    <property type="entry name" value="REP-ASSOCIATED TYROSINE TRANSPOSASE"/>
    <property type="match status" value="1"/>
</dbReference>
<gene>
    <name evidence="2" type="ORF">ACFQ2O_05160</name>
</gene>
<protein>
    <submittedName>
        <fullName evidence="2">Transposase</fullName>
    </submittedName>
</protein>
<dbReference type="EMBL" id="JBHTLD010000028">
    <property type="protein sequence ID" value="MFD1185591.1"/>
    <property type="molecule type" value="Genomic_DNA"/>
</dbReference>
<proteinExistence type="predicted"/>
<evidence type="ECO:0000313" key="3">
    <source>
        <dbReference type="Proteomes" id="UP001597094"/>
    </source>
</evidence>
<dbReference type="Proteomes" id="UP001597094">
    <property type="component" value="Unassembled WGS sequence"/>
</dbReference>
<dbReference type="Gene3D" id="3.30.70.1290">
    <property type="entry name" value="Transposase IS200-like"/>
    <property type="match status" value="1"/>
</dbReference>